<evidence type="ECO:0000313" key="2">
    <source>
        <dbReference type="Proteomes" id="UP000516437"/>
    </source>
</evidence>
<dbReference type="OrthoDB" id="1897643at2759"/>
<gene>
    <name evidence="1" type="ORF">CJ030_MR1G027585</name>
</gene>
<dbReference type="EMBL" id="RXIC02000019">
    <property type="protein sequence ID" value="KAB1225063.1"/>
    <property type="molecule type" value="Genomic_DNA"/>
</dbReference>
<dbReference type="PANTHER" id="PTHR33358">
    <property type="entry name" value="F-BOX PROTEIN WITH A DOMAIN PROTEIN"/>
    <property type="match status" value="1"/>
</dbReference>
<dbReference type="InterPro" id="IPR027949">
    <property type="entry name" value="Chloroplast_duf"/>
</dbReference>
<protein>
    <submittedName>
        <fullName evidence="1">Uncharacterized protein</fullName>
    </submittedName>
</protein>
<dbReference type="Pfam" id="PF14476">
    <property type="entry name" value="Chloroplast_duf"/>
    <property type="match status" value="1"/>
</dbReference>
<reference evidence="1 2" key="1">
    <citation type="journal article" date="2019" name="Plant Biotechnol. J.">
        <title>The red bayberry genome and genetic basis of sex determination.</title>
        <authorList>
            <person name="Jia H.M."/>
            <person name="Jia H.J."/>
            <person name="Cai Q.L."/>
            <person name="Wang Y."/>
            <person name="Zhao H.B."/>
            <person name="Yang W.F."/>
            <person name="Wang G.Y."/>
            <person name="Li Y.H."/>
            <person name="Zhan D.L."/>
            <person name="Shen Y.T."/>
            <person name="Niu Q.F."/>
            <person name="Chang L."/>
            <person name="Qiu J."/>
            <person name="Zhao L."/>
            <person name="Xie H.B."/>
            <person name="Fu W.Y."/>
            <person name="Jin J."/>
            <person name="Li X.W."/>
            <person name="Jiao Y."/>
            <person name="Zhou C.C."/>
            <person name="Tu T."/>
            <person name="Chai C.Y."/>
            <person name="Gao J.L."/>
            <person name="Fan L.J."/>
            <person name="van de Weg E."/>
            <person name="Wang J.Y."/>
            <person name="Gao Z.S."/>
        </authorList>
    </citation>
    <scope>NUCLEOTIDE SEQUENCE [LARGE SCALE GENOMIC DNA]</scope>
    <source>
        <tissue evidence="1">Leaves</tissue>
    </source>
</reference>
<dbReference type="PANTHER" id="PTHR33358:SF12">
    <property type="entry name" value="F-BOX PROTEIN WITH A DOMAIN PROTEIN"/>
    <property type="match status" value="1"/>
</dbReference>
<sequence>MVVEMYRNNAGFFRQLEESIQGTLEEKDFEKRENGNLFEMKVALQLGRSLSQLKELARKSANSHIHGTDMDEFASKLF</sequence>
<accession>A0A6A1WJT0</accession>
<comment type="caution">
    <text evidence="1">The sequence shown here is derived from an EMBL/GenBank/DDBJ whole genome shotgun (WGS) entry which is preliminary data.</text>
</comment>
<evidence type="ECO:0000313" key="1">
    <source>
        <dbReference type="EMBL" id="KAB1225063.1"/>
    </source>
</evidence>
<dbReference type="Proteomes" id="UP000516437">
    <property type="component" value="Chromosome 1"/>
</dbReference>
<keyword evidence="2" id="KW-1185">Reference proteome</keyword>
<proteinExistence type="predicted"/>
<organism evidence="1 2">
    <name type="scientific">Morella rubra</name>
    <name type="common">Chinese bayberry</name>
    <dbReference type="NCBI Taxonomy" id="262757"/>
    <lineage>
        <taxon>Eukaryota</taxon>
        <taxon>Viridiplantae</taxon>
        <taxon>Streptophyta</taxon>
        <taxon>Embryophyta</taxon>
        <taxon>Tracheophyta</taxon>
        <taxon>Spermatophyta</taxon>
        <taxon>Magnoliopsida</taxon>
        <taxon>eudicotyledons</taxon>
        <taxon>Gunneridae</taxon>
        <taxon>Pentapetalae</taxon>
        <taxon>rosids</taxon>
        <taxon>fabids</taxon>
        <taxon>Fagales</taxon>
        <taxon>Myricaceae</taxon>
        <taxon>Morella</taxon>
    </lineage>
</organism>
<name>A0A6A1WJT0_9ROSI</name>
<dbReference type="AlphaFoldDB" id="A0A6A1WJT0"/>